<keyword evidence="1" id="KW-0812">Transmembrane</keyword>
<organism evidence="2 3">
    <name type="scientific">Aspergillus sclerotiicarbonarius (strain CBS 121057 / IBT 28362)</name>
    <dbReference type="NCBI Taxonomy" id="1448318"/>
    <lineage>
        <taxon>Eukaryota</taxon>
        <taxon>Fungi</taxon>
        <taxon>Dikarya</taxon>
        <taxon>Ascomycota</taxon>
        <taxon>Pezizomycotina</taxon>
        <taxon>Eurotiomycetes</taxon>
        <taxon>Eurotiomycetidae</taxon>
        <taxon>Eurotiales</taxon>
        <taxon>Aspergillaceae</taxon>
        <taxon>Aspergillus</taxon>
        <taxon>Aspergillus subgen. Circumdati</taxon>
    </lineage>
</organism>
<feature type="transmembrane region" description="Helical" evidence="1">
    <location>
        <begin position="31"/>
        <end position="49"/>
    </location>
</feature>
<evidence type="ECO:0000256" key="1">
    <source>
        <dbReference type="SAM" id="Phobius"/>
    </source>
</evidence>
<evidence type="ECO:0000313" key="3">
    <source>
        <dbReference type="Proteomes" id="UP000248423"/>
    </source>
</evidence>
<keyword evidence="1" id="KW-1133">Transmembrane helix</keyword>
<sequence length="50" mass="6148">LKNKTLLNIIFFYKIIIKELQAFHDYIIKNLIKRFIILNSIFFIFFILIV</sequence>
<dbReference type="EMBL" id="KZ826317">
    <property type="protein sequence ID" value="PYI11727.1"/>
    <property type="molecule type" value="Genomic_DNA"/>
</dbReference>
<name>A0A319EMZ3_ASPSB</name>
<reference evidence="2 3" key="1">
    <citation type="submission" date="2018-02" db="EMBL/GenBank/DDBJ databases">
        <title>The genomes of Aspergillus section Nigri reveals drivers in fungal speciation.</title>
        <authorList>
            <consortium name="DOE Joint Genome Institute"/>
            <person name="Vesth T.C."/>
            <person name="Nybo J."/>
            <person name="Theobald S."/>
            <person name="Brandl J."/>
            <person name="Frisvad J.C."/>
            <person name="Nielsen K.F."/>
            <person name="Lyhne E.K."/>
            <person name="Kogle M.E."/>
            <person name="Kuo A."/>
            <person name="Riley R."/>
            <person name="Clum A."/>
            <person name="Nolan M."/>
            <person name="Lipzen A."/>
            <person name="Salamov A."/>
            <person name="Henrissat B."/>
            <person name="Wiebenga A."/>
            <person name="De vries R.P."/>
            <person name="Grigoriev I.V."/>
            <person name="Mortensen U.H."/>
            <person name="Andersen M.R."/>
            <person name="Baker S.E."/>
        </authorList>
    </citation>
    <scope>NUCLEOTIDE SEQUENCE [LARGE SCALE GENOMIC DNA]</scope>
    <source>
        <strain evidence="2 3">CBS 121057</strain>
    </source>
</reference>
<proteinExistence type="predicted"/>
<dbReference type="Proteomes" id="UP000248423">
    <property type="component" value="Unassembled WGS sequence"/>
</dbReference>
<dbReference type="OrthoDB" id="10417575at2759"/>
<feature type="non-terminal residue" evidence="2">
    <location>
        <position position="1"/>
    </location>
</feature>
<dbReference type="AlphaFoldDB" id="A0A319EMZ3"/>
<accession>A0A319EMZ3</accession>
<protein>
    <submittedName>
        <fullName evidence="2">Uncharacterized protein</fullName>
    </submittedName>
</protein>
<dbReference type="VEuPathDB" id="FungiDB:BO78DRAFT_302907"/>
<evidence type="ECO:0000313" key="2">
    <source>
        <dbReference type="EMBL" id="PYI11727.1"/>
    </source>
</evidence>
<keyword evidence="1" id="KW-0472">Membrane</keyword>
<keyword evidence="3" id="KW-1185">Reference proteome</keyword>
<gene>
    <name evidence="2" type="ORF">BO78DRAFT_302907</name>
</gene>